<gene>
    <name evidence="2" type="primary">ysmA</name>
    <name evidence="2" type="ORF">DESUT3_24510</name>
</gene>
<evidence type="ECO:0000256" key="1">
    <source>
        <dbReference type="ARBA" id="ARBA00022801"/>
    </source>
</evidence>
<evidence type="ECO:0000313" key="3">
    <source>
        <dbReference type="Proteomes" id="UP001319827"/>
    </source>
</evidence>
<protein>
    <submittedName>
        <fullName evidence="2">Thioesterase</fullName>
    </submittedName>
</protein>
<dbReference type="PANTHER" id="PTHR31793:SF37">
    <property type="entry name" value="ACYL-COA THIOESTER HYDROLASE YBGC"/>
    <property type="match status" value="1"/>
</dbReference>
<keyword evidence="1" id="KW-0378">Hydrolase</keyword>
<dbReference type="Proteomes" id="UP001319827">
    <property type="component" value="Chromosome"/>
</dbReference>
<dbReference type="InterPro" id="IPR029069">
    <property type="entry name" value="HotDog_dom_sf"/>
</dbReference>
<dbReference type="EMBL" id="AP024355">
    <property type="protein sequence ID" value="BCR05382.1"/>
    <property type="molecule type" value="Genomic_DNA"/>
</dbReference>
<name>A0ABN6DZA5_9BACT</name>
<dbReference type="RefSeq" id="WP_221248809.1">
    <property type="nucleotide sequence ID" value="NZ_AP024355.1"/>
</dbReference>
<proteinExistence type="predicted"/>
<reference evidence="2 3" key="2">
    <citation type="journal article" date="2021" name="Int. J. Syst. Evol. Microbiol.">
        <title>Isolation and Polyphasic Characterization of Desulfuromonas versatilis sp. Nov., an Electrogenic Bacteria Capable of Versatile Metabolism Isolated from a Graphene Oxide-Reducing Enrichment Culture.</title>
        <authorList>
            <person name="Xie L."/>
            <person name="Yoshida N."/>
            <person name="Ishii S."/>
            <person name="Meng L."/>
        </authorList>
    </citation>
    <scope>NUCLEOTIDE SEQUENCE [LARGE SCALE GENOMIC DNA]</scope>
    <source>
        <strain evidence="2 3">NIT-T3</strain>
    </source>
</reference>
<organism evidence="2 3">
    <name type="scientific">Desulfuromonas versatilis</name>
    <dbReference type="NCBI Taxonomy" id="2802975"/>
    <lineage>
        <taxon>Bacteria</taxon>
        <taxon>Pseudomonadati</taxon>
        <taxon>Thermodesulfobacteriota</taxon>
        <taxon>Desulfuromonadia</taxon>
        <taxon>Desulfuromonadales</taxon>
        <taxon>Desulfuromonadaceae</taxon>
        <taxon>Desulfuromonas</taxon>
    </lineage>
</organism>
<dbReference type="CDD" id="cd00586">
    <property type="entry name" value="4HBT"/>
    <property type="match status" value="1"/>
</dbReference>
<evidence type="ECO:0000313" key="2">
    <source>
        <dbReference type="EMBL" id="BCR05382.1"/>
    </source>
</evidence>
<dbReference type="Pfam" id="PF13279">
    <property type="entry name" value="4HBT_2"/>
    <property type="match status" value="1"/>
</dbReference>
<reference evidence="2 3" key="1">
    <citation type="journal article" date="2016" name="C (Basel)">
        <title>Selective Growth of and Electricity Production by Marine Exoelectrogenic Bacteria in Self-Aggregated Hydrogel of Microbially Reduced Graphene Oxide.</title>
        <authorList>
            <person name="Yoshida N."/>
            <person name="Goto Y."/>
            <person name="Miyata Y."/>
        </authorList>
    </citation>
    <scope>NUCLEOTIDE SEQUENCE [LARGE SCALE GENOMIC DNA]</scope>
    <source>
        <strain evidence="2 3">NIT-T3</strain>
    </source>
</reference>
<dbReference type="PANTHER" id="PTHR31793">
    <property type="entry name" value="4-HYDROXYBENZOYL-COA THIOESTERASE FAMILY MEMBER"/>
    <property type="match status" value="1"/>
</dbReference>
<sequence length="139" mass="15597">MEGFRFTIPYKVRVVDVNYGGHVANSAVLNFFQDARIAYLANLGPYGEIDIGEGCGIILPEAQVKYLAEMFLGEELEIGVRVDELRNSSFVMRYRIERQGRATAEGTTALVAFDYQKRRPRRLPAGFRGALQKFEGASL</sequence>
<dbReference type="SUPFAM" id="SSF54637">
    <property type="entry name" value="Thioesterase/thiol ester dehydrase-isomerase"/>
    <property type="match status" value="1"/>
</dbReference>
<accession>A0ABN6DZA5</accession>
<dbReference type="Gene3D" id="3.10.129.10">
    <property type="entry name" value="Hotdog Thioesterase"/>
    <property type="match status" value="1"/>
</dbReference>
<dbReference type="InterPro" id="IPR050563">
    <property type="entry name" value="4-hydroxybenzoyl-CoA_TE"/>
</dbReference>
<keyword evidence="3" id="KW-1185">Reference proteome</keyword>